<organism evidence="1 2">
    <name type="scientific">Pogonomyrmex barbatus</name>
    <name type="common">red harvester ant</name>
    <dbReference type="NCBI Taxonomy" id="144034"/>
    <lineage>
        <taxon>Eukaryota</taxon>
        <taxon>Metazoa</taxon>
        <taxon>Ecdysozoa</taxon>
        <taxon>Arthropoda</taxon>
        <taxon>Hexapoda</taxon>
        <taxon>Insecta</taxon>
        <taxon>Pterygota</taxon>
        <taxon>Neoptera</taxon>
        <taxon>Endopterygota</taxon>
        <taxon>Hymenoptera</taxon>
        <taxon>Apocrita</taxon>
        <taxon>Aculeata</taxon>
        <taxon>Formicoidea</taxon>
        <taxon>Formicidae</taxon>
        <taxon>Myrmicinae</taxon>
        <taxon>Pogonomyrmex</taxon>
    </lineage>
</organism>
<gene>
    <name evidence="2" type="primary">LOC105430641</name>
</gene>
<protein>
    <submittedName>
        <fullName evidence="2">Uncharacterized protein LOC105430641</fullName>
    </submittedName>
</protein>
<dbReference type="GeneID" id="105430641"/>
<dbReference type="PANTHER" id="PTHR28589">
    <property type="entry name" value="28S RIBOSOMAL PROTEIN S34, MITOCHONDRIAL"/>
    <property type="match status" value="1"/>
</dbReference>
<accession>A0A6I9XCE5</accession>
<dbReference type="GO" id="GO:0005739">
    <property type="term" value="C:mitochondrion"/>
    <property type="evidence" value="ECO:0007669"/>
    <property type="project" value="InterPro"/>
</dbReference>
<dbReference type="CTD" id="65993"/>
<dbReference type="RefSeq" id="XP_011642597.1">
    <property type="nucleotide sequence ID" value="XM_011644295.2"/>
</dbReference>
<dbReference type="Proteomes" id="UP000504615">
    <property type="component" value="Unplaced"/>
</dbReference>
<dbReference type="PANTHER" id="PTHR28589:SF1">
    <property type="entry name" value="SMALL RIBOSOMAL SUBUNIT PROTEIN MS34"/>
    <property type="match status" value="1"/>
</dbReference>
<evidence type="ECO:0000313" key="1">
    <source>
        <dbReference type="Proteomes" id="UP000504615"/>
    </source>
</evidence>
<proteinExistence type="predicted"/>
<evidence type="ECO:0000313" key="2">
    <source>
        <dbReference type="RefSeq" id="XP_011642597.1"/>
    </source>
</evidence>
<keyword evidence="1" id="KW-1185">Reference proteome</keyword>
<dbReference type="KEGG" id="pbar:105430641"/>
<reference evidence="2" key="1">
    <citation type="submission" date="2025-08" db="UniProtKB">
        <authorList>
            <consortium name="RefSeq"/>
        </authorList>
    </citation>
    <scope>IDENTIFICATION</scope>
</reference>
<dbReference type="OrthoDB" id="16434at2759"/>
<dbReference type="GO" id="GO:0003735">
    <property type="term" value="F:structural constituent of ribosome"/>
    <property type="evidence" value="ECO:0007669"/>
    <property type="project" value="InterPro"/>
</dbReference>
<dbReference type="AlphaFoldDB" id="A0A6I9XCE5"/>
<dbReference type="InterPro" id="IPR032053">
    <property type="entry name" value="Ribosomal_mS34"/>
</dbReference>
<name>A0A6I9XCE5_9HYME</name>
<dbReference type="Pfam" id="PF16053">
    <property type="entry name" value="MRP-S34"/>
    <property type="match status" value="1"/>
</dbReference>
<sequence>MPIKFIGRTTDFKGKPLWEILGNLKNFGVGRLVIRNRFQRYPEACYMKILKVGGMPVPEEPYLDRKIMVLVERVFRGHKNPKPVQIDAASYKADYQLVPKDQEHLFLNNTKVSEQRILPRTTDFPPLFLEMMIQKMKAKGITPPEELKLDLKYNFEAASVKNYRIAKENETPTVKLNFKLDESSTLYPKAEETTVS</sequence>